<dbReference type="EnsemblMetazoa" id="CJA25687a.1">
    <property type="protein sequence ID" value="CJA25687a.1"/>
    <property type="gene ID" value="WBGene00181259"/>
</dbReference>
<sequence>MRTRDSAHFFVRDHAITVIFEETQTDERGSILHNVKKIPRALHEGHVDPYGIRYVSTLPRIHAPSIYIPSSPTPAWIHGDPRQNNPRSLHGGAWIYIGSYMDPFHVPSVSDPFWHYLPPPVLSQYTFLMPAMGVYMIGAKGGGMQVRSTRRAFGFVKFRHCAGDLEWNARRSCLDFIPSAANALPSNSDGRGHVGDERVQKIERAVADVLL</sequence>
<dbReference type="AlphaFoldDB" id="A0A8R1IC64"/>
<reference evidence="1" key="2">
    <citation type="submission" date="2022-06" db="UniProtKB">
        <authorList>
            <consortium name="EnsemblMetazoa"/>
        </authorList>
    </citation>
    <scope>IDENTIFICATION</scope>
    <source>
        <strain evidence="1">DF5081</strain>
    </source>
</reference>
<proteinExistence type="predicted"/>
<keyword evidence="2" id="KW-1185">Reference proteome</keyword>
<reference evidence="2" key="1">
    <citation type="submission" date="2010-08" db="EMBL/GenBank/DDBJ databases">
        <authorList>
            <consortium name="Caenorhabditis japonica Sequencing Consortium"/>
            <person name="Wilson R.K."/>
        </authorList>
    </citation>
    <scope>NUCLEOTIDE SEQUENCE [LARGE SCALE GENOMIC DNA]</scope>
    <source>
        <strain evidence="2">DF5081</strain>
    </source>
</reference>
<dbReference type="Proteomes" id="UP000005237">
    <property type="component" value="Unassembled WGS sequence"/>
</dbReference>
<organism evidence="1 2">
    <name type="scientific">Caenorhabditis japonica</name>
    <dbReference type="NCBI Taxonomy" id="281687"/>
    <lineage>
        <taxon>Eukaryota</taxon>
        <taxon>Metazoa</taxon>
        <taxon>Ecdysozoa</taxon>
        <taxon>Nematoda</taxon>
        <taxon>Chromadorea</taxon>
        <taxon>Rhabditida</taxon>
        <taxon>Rhabditina</taxon>
        <taxon>Rhabditomorpha</taxon>
        <taxon>Rhabditoidea</taxon>
        <taxon>Rhabditidae</taxon>
        <taxon>Peloderinae</taxon>
        <taxon>Caenorhabditis</taxon>
    </lineage>
</organism>
<evidence type="ECO:0000313" key="2">
    <source>
        <dbReference type="Proteomes" id="UP000005237"/>
    </source>
</evidence>
<accession>A0A8R1IC64</accession>
<protein>
    <submittedName>
        <fullName evidence="1">Uncharacterized protein</fullName>
    </submittedName>
</protein>
<evidence type="ECO:0000313" key="1">
    <source>
        <dbReference type="EnsemblMetazoa" id="CJA25687a.1"/>
    </source>
</evidence>
<name>A0A8R1IC64_CAEJA</name>